<dbReference type="GO" id="GO:0006508">
    <property type="term" value="P:proteolysis"/>
    <property type="evidence" value="ECO:0007669"/>
    <property type="project" value="UniProtKB-KW"/>
</dbReference>
<name>A0ABS5AGE2_9PSEU</name>
<dbReference type="RefSeq" id="WP_086780379.1">
    <property type="nucleotide sequence ID" value="NZ_JAGIOO010000001.1"/>
</dbReference>
<keyword evidence="1" id="KW-0472">Membrane</keyword>
<feature type="domain" description="CAAX prenyl protease 2/Lysostaphin resistance protein A-like" evidence="2">
    <location>
        <begin position="161"/>
        <end position="253"/>
    </location>
</feature>
<gene>
    <name evidence="3" type="ORF">JOF53_004294</name>
</gene>
<proteinExistence type="predicted"/>
<protein>
    <submittedName>
        <fullName evidence="3">Membrane protease YdiL (CAAX protease family)</fullName>
    </submittedName>
</protein>
<feature type="transmembrane region" description="Helical" evidence="1">
    <location>
        <begin position="32"/>
        <end position="56"/>
    </location>
</feature>
<feature type="transmembrane region" description="Helical" evidence="1">
    <location>
        <begin position="242"/>
        <end position="261"/>
    </location>
</feature>
<dbReference type="Proteomes" id="UP001519363">
    <property type="component" value="Unassembled WGS sequence"/>
</dbReference>
<feature type="transmembrane region" description="Helical" evidence="1">
    <location>
        <begin position="123"/>
        <end position="142"/>
    </location>
</feature>
<dbReference type="InterPro" id="IPR003675">
    <property type="entry name" value="Rce1/LyrA-like_dom"/>
</dbReference>
<keyword evidence="1" id="KW-1133">Transmembrane helix</keyword>
<keyword evidence="4" id="KW-1185">Reference proteome</keyword>
<accession>A0ABS5AGE2</accession>
<organism evidence="3 4">
    <name type="scientific">Crossiella equi</name>
    <dbReference type="NCBI Taxonomy" id="130796"/>
    <lineage>
        <taxon>Bacteria</taxon>
        <taxon>Bacillati</taxon>
        <taxon>Actinomycetota</taxon>
        <taxon>Actinomycetes</taxon>
        <taxon>Pseudonocardiales</taxon>
        <taxon>Pseudonocardiaceae</taxon>
        <taxon>Crossiella</taxon>
    </lineage>
</organism>
<dbReference type="GO" id="GO:0008233">
    <property type="term" value="F:peptidase activity"/>
    <property type="evidence" value="ECO:0007669"/>
    <property type="project" value="UniProtKB-KW"/>
</dbReference>
<evidence type="ECO:0000313" key="3">
    <source>
        <dbReference type="EMBL" id="MBP2475422.1"/>
    </source>
</evidence>
<evidence type="ECO:0000256" key="1">
    <source>
        <dbReference type="SAM" id="Phobius"/>
    </source>
</evidence>
<dbReference type="Pfam" id="PF02517">
    <property type="entry name" value="Rce1-like"/>
    <property type="match status" value="1"/>
</dbReference>
<keyword evidence="3" id="KW-0378">Hydrolase</keyword>
<evidence type="ECO:0000313" key="4">
    <source>
        <dbReference type="Proteomes" id="UP001519363"/>
    </source>
</evidence>
<keyword evidence="3" id="KW-0645">Protease</keyword>
<comment type="caution">
    <text evidence="3">The sequence shown here is derived from an EMBL/GenBank/DDBJ whole genome shotgun (WGS) entry which is preliminary data.</text>
</comment>
<feature type="transmembrane region" description="Helical" evidence="1">
    <location>
        <begin position="211"/>
        <end position="230"/>
    </location>
</feature>
<feature type="transmembrane region" description="Helical" evidence="1">
    <location>
        <begin position="80"/>
        <end position="102"/>
    </location>
</feature>
<evidence type="ECO:0000259" key="2">
    <source>
        <dbReference type="Pfam" id="PF02517"/>
    </source>
</evidence>
<sequence length="269" mass="29262">MSRVLKSWLNPARTETEVITDPVRRRAVWIELAIVFSATLGLSGLRSLLSLISSLLQPKPLNQQSVALNVSRSTLSLIDLAYQLLSVLQLVAWGGLGAYLLWKAGKKLADVGLERRRLGSDALRGLGLAALIGLPGIAFYLVTRALGLNLTVVPAALDDTWWRTPVLVLSAIGNSWAEEVLVVGYLITRLRQLGWSENGSLLFSSVLRGSYHLYQGFGGFAGNVVMGLVYGRVWQRTNRLTALVVGHAVIDVVAFVGYSLLRGSVSWLP</sequence>
<reference evidence="3 4" key="1">
    <citation type="submission" date="2021-03" db="EMBL/GenBank/DDBJ databases">
        <title>Sequencing the genomes of 1000 actinobacteria strains.</title>
        <authorList>
            <person name="Klenk H.-P."/>
        </authorList>
    </citation>
    <scope>NUCLEOTIDE SEQUENCE [LARGE SCALE GENOMIC DNA]</scope>
    <source>
        <strain evidence="3 4">DSM 44580</strain>
    </source>
</reference>
<keyword evidence="1" id="KW-0812">Transmembrane</keyword>
<dbReference type="EMBL" id="JAGIOO010000001">
    <property type="protein sequence ID" value="MBP2475422.1"/>
    <property type="molecule type" value="Genomic_DNA"/>
</dbReference>